<evidence type="ECO:0000313" key="2">
    <source>
        <dbReference type="Proteomes" id="UP000605099"/>
    </source>
</evidence>
<dbReference type="EMBL" id="BMLK01000004">
    <property type="protein sequence ID" value="GGN45600.1"/>
    <property type="molecule type" value="Genomic_DNA"/>
</dbReference>
<proteinExistence type="predicted"/>
<reference evidence="2" key="1">
    <citation type="journal article" date="2019" name="Int. J. Syst. Evol. Microbiol.">
        <title>The Global Catalogue of Microorganisms (GCM) 10K type strain sequencing project: providing services to taxonomists for standard genome sequencing and annotation.</title>
        <authorList>
            <consortium name="The Broad Institute Genomics Platform"/>
            <consortium name="The Broad Institute Genome Sequencing Center for Infectious Disease"/>
            <person name="Wu L."/>
            <person name="Ma J."/>
        </authorList>
    </citation>
    <scope>NUCLEOTIDE SEQUENCE [LARGE SCALE GENOMIC DNA]</scope>
    <source>
        <strain evidence="2">CGMCC 1.6784</strain>
    </source>
</reference>
<dbReference type="RefSeq" id="WP_188818760.1">
    <property type="nucleotide sequence ID" value="NZ_BMLK01000004.1"/>
</dbReference>
<protein>
    <submittedName>
        <fullName evidence="1">Uncharacterized protein</fullName>
    </submittedName>
</protein>
<gene>
    <name evidence="1" type="ORF">GCM10011349_11880</name>
</gene>
<evidence type="ECO:0000313" key="1">
    <source>
        <dbReference type="EMBL" id="GGN45600.1"/>
    </source>
</evidence>
<accession>A0ABQ2JF47</accession>
<comment type="caution">
    <text evidence="1">The sequence shown here is derived from an EMBL/GenBank/DDBJ whole genome shotgun (WGS) entry which is preliminary data.</text>
</comment>
<name>A0ABQ2JF47_9SPHN</name>
<dbReference type="Proteomes" id="UP000605099">
    <property type="component" value="Unassembled WGS sequence"/>
</dbReference>
<keyword evidence="2" id="KW-1185">Reference proteome</keyword>
<organism evidence="1 2">
    <name type="scientific">Novosphingobium indicum</name>
    <dbReference type="NCBI Taxonomy" id="462949"/>
    <lineage>
        <taxon>Bacteria</taxon>
        <taxon>Pseudomonadati</taxon>
        <taxon>Pseudomonadota</taxon>
        <taxon>Alphaproteobacteria</taxon>
        <taxon>Sphingomonadales</taxon>
        <taxon>Sphingomonadaceae</taxon>
        <taxon>Novosphingobium</taxon>
    </lineage>
</organism>
<sequence>MMTTENISRRDYFAGQALAALLSDPELTMAPDQIAEHVFDVADAMVAELVKREAVQ</sequence>